<keyword evidence="1" id="KW-0732">Signal</keyword>
<dbReference type="EMBL" id="JBJJXI010000139">
    <property type="protein sequence ID" value="KAL3387213.1"/>
    <property type="molecule type" value="Genomic_DNA"/>
</dbReference>
<protein>
    <submittedName>
        <fullName evidence="2">Uncharacterized protein</fullName>
    </submittedName>
</protein>
<evidence type="ECO:0000313" key="2">
    <source>
        <dbReference type="EMBL" id="KAL3387213.1"/>
    </source>
</evidence>
<organism evidence="2 3">
    <name type="scientific">Trichogramma kaykai</name>
    <dbReference type="NCBI Taxonomy" id="54128"/>
    <lineage>
        <taxon>Eukaryota</taxon>
        <taxon>Metazoa</taxon>
        <taxon>Ecdysozoa</taxon>
        <taxon>Arthropoda</taxon>
        <taxon>Hexapoda</taxon>
        <taxon>Insecta</taxon>
        <taxon>Pterygota</taxon>
        <taxon>Neoptera</taxon>
        <taxon>Endopterygota</taxon>
        <taxon>Hymenoptera</taxon>
        <taxon>Apocrita</taxon>
        <taxon>Proctotrupomorpha</taxon>
        <taxon>Chalcidoidea</taxon>
        <taxon>Trichogrammatidae</taxon>
        <taxon>Trichogramma</taxon>
    </lineage>
</organism>
<comment type="caution">
    <text evidence="2">The sequence shown here is derived from an EMBL/GenBank/DDBJ whole genome shotgun (WGS) entry which is preliminary data.</text>
</comment>
<sequence>MPPFDRRFLLCVLLLLPLLLTNWKVTGRRTHVASVTFETHDFERDRLCCGRCDIGNSDWLHKPNCRVTLDRYQASWHRACNASVDLHWRQAKIARAYRLVPFAPDDRERVRLVWLDRNANGLTYLKIKTLDFATCFHVEPESFVYPSDAHALQQMYAMYGDDKHDVIFGDWDVCGTENCKLMLVKK</sequence>
<name>A0ABD2W2W3_9HYME</name>
<evidence type="ECO:0000313" key="3">
    <source>
        <dbReference type="Proteomes" id="UP001627154"/>
    </source>
</evidence>
<gene>
    <name evidence="2" type="ORF">TKK_017522</name>
</gene>
<dbReference type="AlphaFoldDB" id="A0ABD2W2W3"/>
<reference evidence="2 3" key="1">
    <citation type="journal article" date="2024" name="bioRxiv">
        <title>A reference genome for Trichogramma kaykai: A tiny desert-dwelling parasitoid wasp with competing sex-ratio distorters.</title>
        <authorList>
            <person name="Culotta J."/>
            <person name="Lindsey A.R."/>
        </authorList>
    </citation>
    <scope>NUCLEOTIDE SEQUENCE [LARGE SCALE GENOMIC DNA]</scope>
    <source>
        <strain evidence="2 3">KSX58</strain>
    </source>
</reference>
<keyword evidence="3" id="KW-1185">Reference proteome</keyword>
<dbReference type="Proteomes" id="UP001627154">
    <property type="component" value="Unassembled WGS sequence"/>
</dbReference>
<feature type="chain" id="PRO_5044793895" evidence="1">
    <location>
        <begin position="28"/>
        <end position="186"/>
    </location>
</feature>
<feature type="signal peptide" evidence="1">
    <location>
        <begin position="1"/>
        <end position="27"/>
    </location>
</feature>
<proteinExistence type="predicted"/>
<accession>A0ABD2W2W3</accession>
<evidence type="ECO:0000256" key="1">
    <source>
        <dbReference type="SAM" id="SignalP"/>
    </source>
</evidence>